<feature type="compositionally biased region" description="Basic and acidic residues" evidence="1">
    <location>
        <begin position="402"/>
        <end position="412"/>
    </location>
</feature>
<dbReference type="InterPro" id="IPR014710">
    <property type="entry name" value="RmlC-like_jellyroll"/>
</dbReference>
<feature type="region of interest" description="Disordered" evidence="1">
    <location>
        <begin position="383"/>
        <end position="489"/>
    </location>
</feature>
<dbReference type="Gene3D" id="2.60.120.10">
    <property type="entry name" value="Jelly Rolls"/>
    <property type="match status" value="1"/>
</dbReference>
<evidence type="ECO:0000313" key="2">
    <source>
        <dbReference type="EMBL" id="KAF6208047.1"/>
    </source>
</evidence>
<reference evidence="2" key="1">
    <citation type="journal article" date="2021" name="Mol. Ecol. Resour.">
        <title>Apolygus lucorum genome provides insights into omnivorousness and mesophyll feeding.</title>
        <authorList>
            <person name="Liu Y."/>
            <person name="Liu H."/>
            <person name="Wang H."/>
            <person name="Huang T."/>
            <person name="Liu B."/>
            <person name="Yang B."/>
            <person name="Yin L."/>
            <person name="Li B."/>
            <person name="Zhang Y."/>
            <person name="Zhang S."/>
            <person name="Jiang F."/>
            <person name="Zhang X."/>
            <person name="Ren Y."/>
            <person name="Wang B."/>
            <person name="Wang S."/>
            <person name="Lu Y."/>
            <person name="Wu K."/>
            <person name="Fan W."/>
            <person name="Wang G."/>
        </authorList>
    </citation>
    <scope>NUCLEOTIDE SEQUENCE</scope>
    <source>
        <strain evidence="2">12Hb</strain>
    </source>
</reference>
<dbReference type="Proteomes" id="UP000466442">
    <property type="component" value="Unassembled WGS sequence"/>
</dbReference>
<keyword evidence="3" id="KW-1185">Reference proteome</keyword>
<protein>
    <submittedName>
        <fullName evidence="2">Uncharacterized protein</fullName>
    </submittedName>
</protein>
<proteinExistence type="predicted"/>
<feature type="compositionally biased region" description="Polar residues" evidence="1">
    <location>
        <begin position="452"/>
        <end position="472"/>
    </location>
</feature>
<evidence type="ECO:0000256" key="1">
    <source>
        <dbReference type="SAM" id="MobiDB-lite"/>
    </source>
</evidence>
<dbReference type="SUPFAM" id="SSF51197">
    <property type="entry name" value="Clavaminate synthase-like"/>
    <property type="match status" value="1"/>
</dbReference>
<dbReference type="OrthoDB" id="6601172at2759"/>
<feature type="compositionally biased region" description="Acidic residues" evidence="1">
    <location>
        <begin position="386"/>
        <end position="401"/>
    </location>
</feature>
<sequence length="605" mass="66011">MDEFDAERRTWDESQIRKYDIKMKSVPKYRFDDPNVKELMAASKPVIITDSEMVEPAFKWDLNYLSKHMGNTNCTVIVSKDHNFKYYDDKCVLATVRAKFVPPTKKITMKIGEFAERMKTCPPGGERKVPITLTTGPRMEYQHYGSRGATTTEKKEVDESCTVGTVLVSERRKPVVTNNEGCATATLTTFPSTSPGTTVVPLSPLLVNTVGSNQTEAVAATATPATPVEPVSLEHAVVNASPSDTLSASGRFESTRVAPATPATQITNLLTDVGTTPPRSAVMDMVTPAVLTATPATLAATPPVEIAVAAPATPETLTATIQNHCAIAETTVADTVTPILPTVTTATAMPATLSPATQPASLTNIIAQLQATGNLDMRQQENLAAAEEESLEENDQMEEGEETRSLLEHPEEWELIPTDQWDEPKPEFDEPSDDDVPRPEPVELDEDDRSENGQTPEWESELQATTSATSSVPGPGTSAPEEPSDDEDEQFVDALTLPPQEQYTVPLPIKEEPSNDDQILSSNDVTEEVPPTIQEHQVTASPYKLRQRGPVDYRKLHMGAVTQATTNLLTNRDENFTDENEGIVPVVGIVESTNLIRTRQVNQFN</sequence>
<dbReference type="EMBL" id="WIXP02000007">
    <property type="protein sequence ID" value="KAF6208047.1"/>
    <property type="molecule type" value="Genomic_DNA"/>
</dbReference>
<comment type="caution">
    <text evidence="2">The sequence shown here is derived from an EMBL/GenBank/DDBJ whole genome shotgun (WGS) entry which is preliminary data.</text>
</comment>
<gene>
    <name evidence="2" type="ORF">GE061_016497</name>
</gene>
<dbReference type="AlphaFoldDB" id="A0A8S9XGG9"/>
<evidence type="ECO:0000313" key="3">
    <source>
        <dbReference type="Proteomes" id="UP000466442"/>
    </source>
</evidence>
<organism evidence="2 3">
    <name type="scientific">Apolygus lucorum</name>
    <name type="common">Small green plant bug</name>
    <name type="synonym">Lygocoris lucorum</name>
    <dbReference type="NCBI Taxonomy" id="248454"/>
    <lineage>
        <taxon>Eukaryota</taxon>
        <taxon>Metazoa</taxon>
        <taxon>Ecdysozoa</taxon>
        <taxon>Arthropoda</taxon>
        <taxon>Hexapoda</taxon>
        <taxon>Insecta</taxon>
        <taxon>Pterygota</taxon>
        <taxon>Neoptera</taxon>
        <taxon>Paraneoptera</taxon>
        <taxon>Hemiptera</taxon>
        <taxon>Heteroptera</taxon>
        <taxon>Panheteroptera</taxon>
        <taxon>Cimicomorpha</taxon>
        <taxon>Miridae</taxon>
        <taxon>Mirini</taxon>
        <taxon>Apolygus</taxon>
    </lineage>
</organism>
<accession>A0A8S9XGG9</accession>
<name>A0A8S9XGG9_APOLU</name>